<accession>A0A8J7RZF6</accession>
<gene>
    <name evidence="1" type="ORF">KAJ83_02605</name>
</gene>
<dbReference type="RefSeq" id="WP_210680448.1">
    <property type="nucleotide sequence ID" value="NZ_JAGMWN010000001.1"/>
</dbReference>
<dbReference type="Proteomes" id="UP000672602">
    <property type="component" value="Unassembled WGS sequence"/>
</dbReference>
<comment type="caution">
    <text evidence="1">The sequence shown here is derived from an EMBL/GenBank/DDBJ whole genome shotgun (WGS) entry which is preliminary data.</text>
</comment>
<sequence>MSRTNIHVENQGRKAFYIACFEGTIEDQDFPDGHVEYAPPFPGQRLGPGESGIVASIGDPGASSVTNTGSFGIYRTATRNEIVIAKKVEKVNISKTKKFSHGGGHDAEADLPGLSDDAYAIRHDGADKTTDAKSVTIVIYDLPE</sequence>
<name>A0A8J7RZF6_9PROT</name>
<organism evidence="1 2">
    <name type="scientific">Marivibrio halodurans</name>
    <dbReference type="NCBI Taxonomy" id="2039722"/>
    <lineage>
        <taxon>Bacteria</taxon>
        <taxon>Pseudomonadati</taxon>
        <taxon>Pseudomonadota</taxon>
        <taxon>Alphaproteobacteria</taxon>
        <taxon>Rhodospirillales</taxon>
        <taxon>Rhodospirillaceae</taxon>
        <taxon>Marivibrio</taxon>
    </lineage>
</organism>
<dbReference type="EMBL" id="JAGMWN010000001">
    <property type="protein sequence ID" value="MBP5855883.1"/>
    <property type="molecule type" value="Genomic_DNA"/>
</dbReference>
<dbReference type="AlphaFoldDB" id="A0A8J7RZF6"/>
<evidence type="ECO:0000313" key="2">
    <source>
        <dbReference type="Proteomes" id="UP000672602"/>
    </source>
</evidence>
<protein>
    <submittedName>
        <fullName evidence="1">Uncharacterized protein</fullName>
    </submittedName>
</protein>
<reference evidence="1" key="1">
    <citation type="submission" date="2021-04" db="EMBL/GenBank/DDBJ databases">
        <authorList>
            <person name="Zhang D.-C."/>
        </authorList>
    </citation>
    <scope>NUCLEOTIDE SEQUENCE</scope>
    <source>
        <strain evidence="1">CGMCC 1.15697</strain>
    </source>
</reference>
<keyword evidence="2" id="KW-1185">Reference proteome</keyword>
<evidence type="ECO:0000313" key="1">
    <source>
        <dbReference type="EMBL" id="MBP5855883.1"/>
    </source>
</evidence>
<proteinExistence type="predicted"/>